<evidence type="ECO:0000313" key="14">
    <source>
        <dbReference type="RefSeq" id="XP_015171151.1"/>
    </source>
</evidence>
<feature type="domain" description="PHD-type" evidence="12">
    <location>
        <begin position="8"/>
        <end position="123"/>
    </location>
</feature>
<evidence type="ECO:0000313" key="13">
    <source>
        <dbReference type="Proteomes" id="UP000694924"/>
    </source>
</evidence>
<dbReference type="CDD" id="cd15669">
    <property type="entry name" value="ePHD_PHF7_G2E3_like"/>
    <property type="match status" value="1"/>
</dbReference>
<evidence type="ECO:0000256" key="10">
    <source>
        <dbReference type="SAM" id="MobiDB-lite"/>
    </source>
</evidence>
<dbReference type="RefSeq" id="XP_015171151.1">
    <property type="nucleotide sequence ID" value="XM_015315665.1"/>
</dbReference>
<dbReference type="SMART" id="SM00249">
    <property type="entry name" value="PHD"/>
    <property type="match status" value="3"/>
</dbReference>
<evidence type="ECO:0000256" key="1">
    <source>
        <dbReference type="ARBA" id="ARBA00004123"/>
    </source>
</evidence>
<dbReference type="InterPro" id="IPR042013">
    <property type="entry name" value="PHF7/G2E3_ePHD"/>
</dbReference>
<evidence type="ECO:0000259" key="11">
    <source>
        <dbReference type="PROSITE" id="PS50089"/>
    </source>
</evidence>
<dbReference type="PANTHER" id="PTHR12420:SF42">
    <property type="entry name" value="G2_M PHASE-SPECIFIC E3 UBIQUITIN-PROTEIN LIGASE"/>
    <property type="match status" value="1"/>
</dbReference>
<protein>
    <submittedName>
        <fullName evidence="14">GATA zinc finger domain-containing protein 14-like</fullName>
    </submittedName>
</protein>
<evidence type="ECO:0000256" key="9">
    <source>
        <dbReference type="PROSITE-ProRule" id="PRU00175"/>
    </source>
</evidence>
<evidence type="ECO:0000256" key="2">
    <source>
        <dbReference type="ARBA" id="ARBA00004906"/>
    </source>
</evidence>
<dbReference type="Pfam" id="PF26054">
    <property type="entry name" value="PHD_G2E3"/>
    <property type="match status" value="1"/>
</dbReference>
<feature type="domain" description="RING-type" evidence="11">
    <location>
        <begin position="144"/>
        <end position="193"/>
    </location>
</feature>
<keyword evidence="13" id="KW-1185">Reference proteome</keyword>
<comment type="pathway">
    <text evidence="2">Protein modification; protein ubiquitination.</text>
</comment>
<dbReference type="CDD" id="cd15496">
    <property type="entry name" value="PHD_PHF7_G2E3_like"/>
    <property type="match status" value="1"/>
</dbReference>
<keyword evidence="6" id="KW-0833">Ubl conjugation pathway</keyword>
<evidence type="ECO:0000256" key="6">
    <source>
        <dbReference type="ARBA" id="ARBA00022786"/>
    </source>
</evidence>
<name>A0ABM1HT64_POLDO</name>
<reference evidence="14" key="1">
    <citation type="submission" date="2025-08" db="UniProtKB">
        <authorList>
            <consortium name="RefSeq"/>
        </authorList>
    </citation>
    <scope>IDENTIFICATION</scope>
    <source>
        <tissue evidence="14">Whole body</tissue>
    </source>
</reference>
<dbReference type="Proteomes" id="UP000694924">
    <property type="component" value="Unplaced"/>
</dbReference>
<feature type="compositionally biased region" description="Polar residues" evidence="10">
    <location>
        <begin position="791"/>
        <end position="809"/>
    </location>
</feature>
<evidence type="ECO:0000259" key="12">
    <source>
        <dbReference type="PROSITE" id="PS51805"/>
    </source>
</evidence>
<proteinExistence type="predicted"/>
<dbReference type="GeneID" id="107063691"/>
<keyword evidence="5 9" id="KW-0863">Zinc-finger</keyword>
<accession>A0ABM1HT64</accession>
<feature type="compositionally biased region" description="Polar residues" evidence="10">
    <location>
        <begin position="770"/>
        <end position="783"/>
    </location>
</feature>
<evidence type="ECO:0000256" key="3">
    <source>
        <dbReference type="ARBA" id="ARBA00022679"/>
    </source>
</evidence>
<sequence>MSTKKQNVKICCFCGLAEDNEFEFGKFYEYRGIVTHYYCLLLSSNMEQKGRDNEGILGFLLGDIQKELRRGKRLVCFYCKKSGATLGCCNTKCKRIFHFPCGLKAGTLHQFFGEFRSYCINHRPKQKFSVYTKELIKEKIDVICYICYDKVNIKNLIDVLWTPCCKKDAWFHKKCVQQLASNAGYFFKCPLCNNKKEFQKAMLEQGIFIPSQDASWELEPNAFHELLYRHNRCDAVTCLCPKGRNHTSINAKWELALCRTCGSQGIHMACGQLKWAKPIWNCDECISILDKVNHSSNKVSETVNITYHGTDTDASDSEISVCESQNKDDFSIVSYSPSSATSQTFEQNPTNISTKNISENNCSSSNQNMFTISSVNSPEKSSNITLNRSENKNISLIDQNKTIIQTNQEKGQTDLKETINRLLTDEKRSILNKSQDKNLQSEEESISRDKKVDLIMIDSDEDDIEIISNLKKSDIKGQTLMNMDLPNCDINTKNKNPDQLINISCSSSYIPETYNNQMKTNRKTSDNLNKRKDCEIVTVNNVKDNMFSENENHEDVDNSPVMNIKITNVTSLSPEVFASVPSLERLDNHKVLQLNTKPSMSLNNFENLQTEDRRLSFSKYQSNETKTSSKRKHETNICVIGTHTNGVQSVTITNITPKKVRTSYLEENMEASCSSTTYNEVKQQIANQNNIKPSQKYVNDRNYQSDLDIFNLNNYRKNKISCPSSTTEVFTPTLELSNHNIAESQVKSAPSWASDASTTINKDVIITRIRNNSTHQSSNTKQNFTKRKTTSSKNSDSSEINNEIQSTLKQFDGDAGTSFTNESTDDCIQRNDDRINPKRASINKRSLLQCIDSRENGCKKHLNFNSFSEIASNPNACDKPRLIPESVQLQDLKFKVKDSNSVQMILYDTFSVNIHMNTAMKNHVRNSAASVGVSNMRRSLLELNDESNIDNCSSTETLYNSHLISDKDMCTSDTIVSRNVFKQRDDVKENYYPTTQTSLVTMY</sequence>
<dbReference type="PROSITE" id="PS51805">
    <property type="entry name" value="EPHD"/>
    <property type="match status" value="1"/>
</dbReference>
<evidence type="ECO:0000256" key="4">
    <source>
        <dbReference type="ARBA" id="ARBA00022723"/>
    </source>
</evidence>
<dbReference type="Gene3D" id="3.30.40.10">
    <property type="entry name" value="Zinc/RING finger domain, C3HC4 (zinc finger)"/>
    <property type="match status" value="2"/>
</dbReference>
<feature type="region of interest" description="Disordered" evidence="10">
    <location>
        <begin position="770"/>
        <end position="832"/>
    </location>
</feature>
<keyword evidence="4" id="KW-0479">Metal-binding</keyword>
<keyword evidence="3" id="KW-0808">Transferase</keyword>
<dbReference type="InterPro" id="IPR011011">
    <property type="entry name" value="Znf_FYVE_PHD"/>
</dbReference>
<dbReference type="PROSITE" id="PS50089">
    <property type="entry name" value="ZF_RING_2"/>
    <property type="match status" value="1"/>
</dbReference>
<dbReference type="InterPro" id="IPR059102">
    <property type="entry name" value="PHD_PHF7/G2E3-like"/>
</dbReference>
<dbReference type="InterPro" id="IPR001965">
    <property type="entry name" value="Znf_PHD"/>
</dbReference>
<dbReference type="SUPFAM" id="SSF57903">
    <property type="entry name" value="FYVE/PHD zinc finger"/>
    <property type="match status" value="1"/>
</dbReference>
<keyword evidence="7" id="KW-0862">Zinc</keyword>
<dbReference type="InterPro" id="IPR051188">
    <property type="entry name" value="PHD-type_Zinc_Finger"/>
</dbReference>
<dbReference type="Pfam" id="PF13771">
    <property type="entry name" value="zf-HC5HC2H"/>
    <property type="match status" value="1"/>
</dbReference>
<dbReference type="InterPro" id="IPR034732">
    <property type="entry name" value="EPHD"/>
</dbReference>
<dbReference type="PANTHER" id="PTHR12420">
    <property type="entry name" value="PHD FINGER PROTEIN"/>
    <property type="match status" value="1"/>
</dbReference>
<evidence type="ECO:0000256" key="5">
    <source>
        <dbReference type="ARBA" id="ARBA00022771"/>
    </source>
</evidence>
<comment type="subcellular location">
    <subcellularLocation>
        <location evidence="1">Nucleus</location>
    </subcellularLocation>
</comment>
<dbReference type="InterPro" id="IPR001841">
    <property type="entry name" value="Znf_RING"/>
</dbReference>
<evidence type="ECO:0000256" key="8">
    <source>
        <dbReference type="ARBA" id="ARBA00023242"/>
    </source>
</evidence>
<dbReference type="InterPro" id="IPR013083">
    <property type="entry name" value="Znf_RING/FYVE/PHD"/>
</dbReference>
<organism evidence="13 14">
    <name type="scientific">Polistes dominula</name>
    <name type="common">European paper wasp</name>
    <name type="synonym">Vespa dominula</name>
    <dbReference type="NCBI Taxonomy" id="743375"/>
    <lineage>
        <taxon>Eukaryota</taxon>
        <taxon>Metazoa</taxon>
        <taxon>Ecdysozoa</taxon>
        <taxon>Arthropoda</taxon>
        <taxon>Hexapoda</taxon>
        <taxon>Insecta</taxon>
        <taxon>Pterygota</taxon>
        <taxon>Neoptera</taxon>
        <taxon>Endopterygota</taxon>
        <taxon>Hymenoptera</taxon>
        <taxon>Apocrita</taxon>
        <taxon>Aculeata</taxon>
        <taxon>Vespoidea</taxon>
        <taxon>Vespidae</taxon>
        <taxon>Polistinae</taxon>
        <taxon>Polistini</taxon>
        <taxon>Polistes</taxon>
    </lineage>
</organism>
<evidence type="ECO:0000256" key="7">
    <source>
        <dbReference type="ARBA" id="ARBA00022833"/>
    </source>
</evidence>
<gene>
    <name evidence="14" type="primary">LOC107063691</name>
</gene>
<keyword evidence="8" id="KW-0539">Nucleus</keyword>